<evidence type="ECO:0000256" key="1">
    <source>
        <dbReference type="ARBA" id="ARBA00022670"/>
    </source>
</evidence>
<evidence type="ECO:0000259" key="5">
    <source>
        <dbReference type="PROSITE" id="PS51829"/>
    </source>
</evidence>
<dbReference type="InterPro" id="IPR026444">
    <property type="entry name" value="Secre_tail"/>
</dbReference>
<dbReference type="NCBIfam" id="TIGR04183">
    <property type="entry name" value="Por_Secre_tail"/>
    <property type="match status" value="1"/>
</dbReference>
<accession>A0A0A2M9C5</accession>
<dbReference type="Gene3D" id="3.40.390.10">
    <property type="entry name" value="Collagenase (Catalytic Domain)"/>
    <property type="match status" value="1"/>
</dbReference>
<organism evidence="6 7">
    <name type="scientific">Flavobacterium suncheonense GH29-5 = DSM 17707</name>
    <dbReference type="NCBI Taxonomy" id="1121899"/>
    <lineage>
        <taxon>Bacteria</taxon>
        <taxon>Pseudomonadati</taxon>
        <taxon>Bacteroidota</taxon>
        <taxon>Flavobacteriia</taxon>
        <taxon>Flavobacteriales</taxon>
        <taxon>Flavobacteriaceae</taxon>
        <taxon>Flavobacterium</taxon>
    </lineage>
</organism>
<dbReference type="GO" id="GO:0006508">
    <property type="term" value="P:proteolysis"/>
    <property type="evidence" value="ECO:0007669"/>
    <property type="project" value="UniProtKB-KW"/>
</dbReference>
<feature type="region of interest" description="Disordered" evidence="4">
    <location>
        <begin position="476"/>
        <end position="502"/>
    </location>
</feature>
<proteinExistence type="predicted"/>
<dbReference type="InterPro" id="IPR024079">
    <property type="entry name" value="MetalloPept_cat_dom_sf"/>
</dbReference>
<evidence type="ECO:0000256" key="2">
    <source>
        <dbReference type="ARBA" id="ARBA00022729"/>
    </source>
</evidence>
<dbReference type="GO" id="GO:0008237">
    <property type="term" value="F:metallopeptidase activity"/>
    <property type="evidence" value="ECO:0007669"/>
    <property type="project" value="InterPro"/>
</dbReference>
<dbReference type="SUPFAM" id="SSF55486">
    <property type="entry name" value="Metalloproteases ('zincins'), catalytic domain"/>
    <property type="match status" value="1"/>
</dbReference>
<dbReference type="Pfam" id="PF13583">
    <property type="entry name" value="Reprolysin_4"/>
    <property type="match status" value="1"/>
</dbReference>
<dbReference type="OrthoDB" id="9792152at2"/>
<gene>
    <name evidence="6" type="ORF">Q764_09355</name>
</gene>
<dbReference type="InterPro" id="IPR008979">
    <property type="entry name" value="Galactose-bd-like_sf"/>
</dbReference>
<dbReference type="GO" id="GO:0004252">
    <property type="term" value="F:serine-type endopeptidase activity"/>
    <property type="evidence" value="ECO:0007669"/>
    <property type="project" value="InterPro"/>
</dbReference>
<dbReference type="RefSeq" id="WP_026980523.1">
    <property type="nucleotide sequence ID" value="NZ_AUCZ01000009.1"/>
</dbReference>
<reference evidence="6 7" key="1">
    <citation type="submission" date="2013-09" db="EMBL/GenBank/DDBJ databases">
        <authorList>
            <person name="Zeng Z."/>
            <person name="Chen C."/>
        </authorList>
    </citation>
    <scope>NUCLEOTIDE SEQUENCE [LARGE SCALE GENOMIC DNA]</scope>
    <source>
        <strain evidence="6 7">GH29-5</strain>
    </source>
</reference>
<evidence type="ECO:0000256" key="4">
    <source>
        <dbReference type="SAM" id="MobiDB-lite"/>
    </source>
</evidence>
<keyword evidence="3" id="KW-0378">Hydrolase</keyword>
<comment type="caution">
    <text evidence="6">The sequence shown here is derived from an EMBL/GenBank/DDBJ whole genome shotgun (WGS) entry which is preliminary data.</text>
</comment>
<sequence>MKKTLLFTLAAAFAMSTGYSQTERLWKVSKGEIKEISKTAQRESFPSEFKLFDLDLTSLRQTLFAAQNKSEVIISLPNAEGKMERFKMVEHSNFEPALQAQYPEIRSYVGIGIDDIYAQVRLSIDPRGVQTMVFRAGKRNEFMEPYSADGKTYAVFNSSRNKGQLPFTCSTVDHAIANDLSDKLTTADKSSVAQLKTFRLALSCNGEYANYFGATSAAQSGLVLAAFNATMTRVNGVFEKDFAIHMDIVAQTTNVIFYNPATDPYTTLANWNTQLQNTLSSSLTGPSTSLAANNAAYDIGHMFGATGGGGNAGCIGCVCVNDTAAANDTNKGSGITSPADGVPAGDTFDIDYVAHEMGHQFGANHTFSFGVEGTGVNVEPGSGSTIMGYAGITDYNVQMNSDDYFHAVSIAQVQTNMTGKTCPTNTPITHGTPVVDAGADYTIPKSTPFMLTGSATDSGGNPLVYCWEQTDTATSQTNANSVASPTKTGGPNWRSYSPTPSPTRVFPTMSTVLSGQTTTMGSGGIVVEALSSVARTLNFRLTARDNVAGGGQTNFDNAVVTIDATRGPLTVTSQNTAGQTWAPGSTQTITWAVNNTNTSAGGANVDILLSTDGGATFPTVLVAGTPNDGSQSVTIPNITAQKARIMVKASGSIFFNVNTKDIAIGYTVSTTCNTYSNNTTLPVPDGIASNTPGAVVSKTISIPDTAEITDVNVTVAATHTYTWDMVVAMDHPDGTQVALWNRNCNNTSTGFNILFNDGAPAIVCVSGGNVSGTYSPSTALSQYNGKPANGTWTLLAADFWNGDTGSIGNWSVEVCTQTFTLASQNFGLENFNIYPNPNNGNFTVRFDSNSGNDVKIGVHDMRGRLVFEKSYQNTGTFNQNIQLNNVQSGIYMVTVQDGDRKEVKKISVN</sequence>
<dbReference type="SUPFAM" id="SSF49785">
    <property type="entry name" value="Galactose-binding domain-like"/>
    <property type="match status" value="1"/>
</dbReference>
<dbReference type="InterPro" id="IPR002884">
    <property type="entry name" value="P_dom"/>
</dbReference>
<dbReference type="Pfam" id="PF01483">
    <property type="entry name" value="P_proprotein"/>
    <property type="match status" value="1"/>
</dbReference>
<feature type="domain" description="P/Homo B" evidence="5">
    <location>
        <begin position="667"/>
        <end position="821"/>
    </location>
</feature>
<evidence type="ECO:0000313" key="7">
    <source>
        <dbReference type="Proteomes" id="UP000030121"/>
    </source>
</evidence>
<dbReference type="PROSITE" id="PS51829">
    <property type="entry name" value="P_HOMO_B"/>
    <property type="match status" value="1"/>
</dbReference>
<evidence type="ECO:0000256" key="3">
    <source>
        <dbReference type="ARBA" id="ARBA00022801"/>
    </source>
</evidence>
<feature type="compositionally biased region" description="Polar residues" evidence="4">
    <location>
        <begin position="476"/>
        <end position="498"/>
    </location>
</feature>
<keyword evidence="1" id="KW-0645">Protease</keyword>
<dbReference type="Pfam" id="PF18962">
    <property type="entry name" value="Por_Secre_tail"/>
    <property type="match status" value="1"/>
</dbReference>
<keyword evidence="2" id="KW-0732">Signal</keyword>
<protein>
    <recommendedName>
        <fullName evidence="5">P/Homo B domain-containing protein</fullName>
    </recommendedName>
</protein>
<dbReference type="Gene3D" id="2.60.120.260">
    <property type="entry name" value="Galactose-binding domain-like"/>
    <property type="match status" value="1"/>
</dbReference>
<evidence type="ECO:0000313" key="6">
    <source>
        <dbReference type="EMBL" id="KGO89257.1"/>
    </source>
</evidence>
<name>A0A0A2M9C5_9FLAO</name>
<dbReference type="eggNOG" id="COG4935">
    <property type="taxonomic scope" value="Bacteria"/>
</dbReference>
<dbReference type="STRING" id="1121899.GCA_000430025_02098"/>
<dbReference type="AlphaFoldDB" id="A0A0A2M9C5"/>
<keyword evidence="7" id="KW-1185">Reference proteome</keyword>
<dbReference type="EMBL" id="JRLW01000010">
    <property type="protein sequence ID" value="KGO89257.1"/>
    <property type="molecule type" value="Genomic_DNA"/>
</dbReference>
<dbReference type="Proteomes" id="UP000030121">
    <property type="component" value="Unassembled WGS sequence"/>
</dbReference>